<organism evidence="1 2">
    <name type="scientific">Paracoccus cavernae</name>
    <dbReference type="NCBI Taxonomy" id="1571207"/>
    <lineage>
        <taxon>Bacteria</taxon>
        <taxon>Pseudomonadati</taxon>
        <taxon>Pseudomonadota</taxon>
        <taxon>Alphaproteobacteria</taxon>
        <taxon>Rhodobacterales</taxon>
        <taxon>Paracoccaceae</taxon>
        <taxon>Paracoccus</taxon>
    </lineage>
</organism>
<reference evidence="2" key="1">
    <citation type="journal article" date="2019" name="Int. J. Syst. Evol. Microbiol.">
        <title>The Global Catalogue of Microorganisms (GCM) 10K type strain sequencing project: providing services to taxonomists for standard genome sequencing and annotation.</title>
        <authorList>
            <consortium name="The Broad Institute Genomics Platform"/>
            <consortium name="The Broad Institute Genome Sequencing Center for Infectious Disease"/>
            <person name="Wu L."/>
            <person name="Ma J."/>
        </authorList>
    </citation>
    <scope>NUCLEOTIDE SEQUENCE [LARGE SCALE GENOMIC DNA]</scope>
    <source>
        <strain evidence="2">CECT 8482</strain>
    </source>
</reference>
<evidence type="ECO:0000313" key="2">
    <source>
        <dbReference type="Proteomes" id="UP001243846"/>
    </source>
</evidence>
<proteinExistence type="predicted"/>
<dbReference type="RefSeq" id="WP_377684806.1">
    <property type="nucleotide sequence ID" value="NZ_JBHMDZ010000006.1"/>
</dbReference>
<dbReference type="EMBL" id="JAUFRC010000001">
    <property type="protein sequence ID" value="MDN3713323.1"/>
    <property type="molecule type" value="Genomic_DNA"/>
</dbReference>
<protein>
    <submittedName>
        <fullName evidence="1">YfdQ family protein</fullName>
    </submittedName>
</protein>
<comment type="caution">
    <text evidence="1">The sequence shown here is derived from an EMBL/GenBank/DDBJ whole genome shotgun (WGS) entry which is preliminary data.</text>
</comment>
<keyword evidence="2" id="KW-1185">Reference proteome</keyword>
<dbReference type="Proteomes" id="UP001243846">
    <property type="component" value="Unassembled WGS sequence"/>
</dbReference>
<name>A0ABT8D972_9RHOB</name>
<sequence length="284" mass="31574">MPQSTEQFGQVAALAADPRSTFETVLEAARVASPTIVGQDGREYAALPNSFTLRDISDPNRLPSRVQQAVTVDDRASLSAYANRFKSDRSVIIADFDALTVSARLDWHEHNLGAAFPASGHNTHAATLKLRPSEEFARWDAMEGKIHPQDEFARFLEENSVDIGHPEAATMIEISRDFEATVGQTYKSALRLDNGDRKLVFETDTKVQNGVVIPEKFTLSIPIYNGEQPEELSCLFRWRAMGGGAVGLGFQWHRVEYQRRAHFLQIAATAAEETGLPFYMGRFA</sequence>
<dbReference type="InterPro" id="IPR019276">
    <property type="entry name" value="DUF2303"/>
</dbReference>
<accession>A0ABT8D972</accession>
<dbReference type="Pfam" id="PF10065">
    <property type="entry name" value="DUF2303"/>
    <property type="match status" value="1"/>
</dbReference>
<gene>
    <name evidence="1" type="ORF">QWZ10_19250</name>
</gene>
<evidence type="ECO:0000313" key="1">
    <source>
        <dbReference type="EMBL" id="MDN3713323.1"/>
    </source>
</evidence>